<dbReference type="EMBL" id="CP131913">
    <property type="protein sequence ID" value="WLI74910.1"/>
    <property type="molecule type" value="Genomic_DNA"/>
</dbReference>
<comment type="similarity">
    <text evidence="1">Belongs to the PhzF family.</text>
</comment>
<dbReference type="Proteomes" id="UP001235344">
    <property type="component" value="Chromosome"/>
</dbReference>
<reference evidence="2 3" key="1">
    <citation type="submission" date="2023-08" db="EMBL/GenBank/DDBJ databases">
        <title>Transcriptome Analysis of Halomonas alkalicola CICC 11012s to Identify the Genes Involved in Alkaline Tolerances.</title>
        <authorList>
            <person name="Zhai L."/>
        </authorList>
    </citation>
    <scope>NUCLEOTIDE SEQUENCE [LARGE SCALE GENOMIC DNA]</scope>
    <source>
        <strain evidence="2 3">CICC 11012s</strain>
    </source>
</reference>
<dbReference type="PANTHER" id="PTHR13774:SF32">
    <property type="entry name" value="ANTISENSE-ENHANCING SEQUENCE 1"/>
    <property type="match status" value="1"/>
</dbReference>
<gene>
    <name evidence="2" type="ORF">B6N23_05830</name>
</gene>
<dbReference type="InterPro" id="IPR003719">
    <property type="entry name" value="Phenazine_PhzF-like"/>
</dbReference>
<evidence type="ECO:0000256" key="1">
    <source>
        <dbReference type="ARBA" id="ARBA00008270"/>
    </source>
</evidence>
<dbReference type="Pfam" id="PF02567">
    <property type="entry name" value="PhzC-PhzF"/>
    <property type="match status" value="1"/>
</dbReference>
<organism evidence="2 3">
    <name type="scientific">Halomonas alkalicola</name>
    <dbReference type="NCBI Taxonomy" id="1930622"/>
    <lineage>
        <taxon>Bacteria</taxon>
        <taxon>Pseudomonadati</taxon>
        <taxon>Pseudomonadota</taxon>
        <taxon>Gammaproteobacteria</taxon>
        <taxon>Oceanospirillales</taxon>
        <taxon>Halomonadaceae</taxon>
        <taxon>Halomonas</taxon>
    </lineage>
</organism>
<protein>
    <submittedName>
        <fullName evidence="2">PhzF family phenazine biosynthesis protein</fullName>
    </submittedName>
</protein>
<evidence type="ECO:0000313" key="3">
    <source>
        <dbReference type="Proteomes" id="UP001235344"/>
    </source>
</evidence>
<evidence type="ECO:0000313" key="2">
    <source>
        <dbReference type="EMBL" id="WLI74910.1"/>
    </source>
</evidence>
<name>A0ABY9HBD2_9GAMM</name>
<keyword evidence="3" id="KW-1185">Reference proteome</keyword>
<dbReference type="Gene3D" id="3.10.310.10">
    <property type="entry name" value="Diaminopimelate Epimerase, Chain A, domain 1"/>
    <property type="match status" value="2"/>
</dbReference>
<dbReference type="RefSeq" id="WP_305503717.1">
    <property type="nucleotide sequence ID" value="NZ_CP131913.1"/>
</dbReference>
<dbReference type="PANTHER" id="PTHR13774">
    <property type="entry name" value="PHENAZINE BIOSYNTHESIS PROTEIN"/>
    <property type="match status" value="1"/>
</dbReference>
<dbReference type="SUPFAM" id="SSF54506">
    <property type="entry name" value="Diaminopimelate epimerase-like"/>
    <property type="match status" value="1"/>
</dbReference>
<proteinExistence type="inferred from homology"/>
<dbReference type="PIRSF" id="PIRSF016184">
    <property type="entry name" value="PhzC_PhzF"/>
    <property type="match status" value="1"/>
</dbReference>
<sequence length="300" mass="32304">MRRVDYFLLDVFTDRAFAGNPLAVFPRAKGLDDGMMQAIANELNLSETVFVSEATGQHRYPIRIFTPTRELPFAGHPVIGTAHLLLHLGMAERECPLILEAGVGSLLVEFDQALARLTTAESVSILASTLTQASAAELLGLEAHQVLGEPVLASCGLPYHRIELSSQEALAKARPWPTAWAEWVSPSGHDQAYLYVVVKEAGASRAVRARMFSTPGGMREDPATGSAAAALAGYLAQSKGVGRWQWQIEQGIEMGRPSRILAEADRIENDLSIRIAGEAVIVGSGALHLPGELMVSREAL</sequence>
<accession>A0ABY9HBD2</accession>
<dbReference type="NCBIfam" id="TIGR00654">
    <property type="entry name" value="PhzF_family"/>
    <property type="match status" value="1"/>
</dbReference>